<dbReference type="EMBL" id="JAAGMA010001046">
    <property type="protein sequence ID" value="NEB14731.1"/>
    <property type="molecule type" value="Genomic_DNA"/>
</dbReference>
<proteinExistence type="predicted"/>
<protein>
    <submittedName>
        <fullName evidence="1">Uncharacterized protein</fullName>
    </submittedName>
</protein>
<dbReference type="Proteomes" id="UP000470446">
    <property type="component" value="Unassembled WGS sequence"/>
</dbReference>
<comment type="caution">
    <text evidence="1">The sequence shown here is derived from an EMBL/GenBank/DDBJ whole genome shotgun (WGS) entry which is preliminary data.</text>
</comment>
<dbReference type="AlphaFoldDB" id="A0A7K3PZJ6"/>
<name>A0A7K3PZJ6_9ACTN</name>
<gene>
    <name evidence="1" type="ORF">G3I32_38900</name>
</gene>
<organism evidence="1 2">
    <name type="scientific">Streptomyces coelicoflavus</name>
    <dbReference type="NCBI Taxonomy" id="285562"/>
    <lineage>
        <taxon>Bacteria</taxon>
        <taxon>Bacillati</taxon>
        <taxon>Actinomycetota</taxon>
        <taxon>Actinomycetes</taxon>
        <taxon>Kitasatosporales</taxon>
        <taxon>Streptomycetaceae</taxon>
        <taxon>Streptomyces</taxon>
    </lineage>
</organism>
<evidence type="ECO:0000313" key="2">
    <source>
        <dbReference type="Proteomes" id="UP000470446"/>
    </source>
</evidence>
<accession>A0A7K3PZJ6</accession>
<evidence type="ECO:0000313" key="1">
    <source>
        <dbReference type="EMBL" id="NEB14731.1"/>
    </source>
</evidence>
<sequence length="62" mass="6852">MAVRMPVRMPVRIVVLVLVVPVRMVGDARVVVGRSLRDTEPGSWDMAAPARLRATGELRADR</sequence>
<reference evidence="1 2" key="1">
    <citation type="submission" date="2020-01" db="EMBL/GenBank/DDBJ databases">
        <title>Insect and environment-associated Actinomycetes.</title>
        <authorList>
            <person name="Currrie C."/>
            <person name="Chevrette M."/>
            <person name="Carlson C."/>
            <person name="Stubbendieck R."/>
            <person name="Wendt-Pienkowski E."/>
        </authorList>
    </citation>
    <scope>NUCLEOTIDE SEQUENCE [LARGE SCALE GENOMIC DNA]</scope>
    <source>
        <strain evidence="1 2">SID14163</strain>
    </source>
</reference>